<keyword evidence="1" id="KW-0812">Transmembrane</keyword>
<keyword evidence="3" id="KW-1185">Reference proteome</keyword>
<accession>W4LEC1</accession>
<evidence type="ECO:0000256" key="1">
    <source>
        <dbReference type="SAM" id="Phobius"/>
    </source>
</evidence>
<feature type="transmembrane region" description="Helical" evidence="1">
    <location>
        <begin position="6"/>
        <end position="24"/>
    </location>
</feature>
<dbReference type="HOGENOM" id="CLU_2536331_0_0_7"/>
<organism evidence="2 3">
    <name type="scientific">Entotheonella factor</name>
    <dbReference type="NCBI Taxonomy" id="1429438"/>
    <lineage>
        <taxon>Bacteria</taxon>
        <taxon>Pseudomonadati</taxon>
        <taxon>Nitrospinota/Tectimicrobiota group</taxon>
        <taxon>Candidatus Tectimicrobiota</taxon>
        <taxon>Candidatus Entotheonellia</taxon>
        <taxon>Candidatus Entotheonellales</taxon>
        <taxon>Candidatus Entotheonellaceae</taxon>
        <taxon>Candidatus Entotheonella</taxon>
    </lineage>
</organism>
<gene>
    <name evidence="2" type="ORF">ETSY1_27105</name>
</gene>
<evidence type="ECO:0000313" key="2">
    <source>
        <dbReference type="EMBL" id="ETW96312.1"/>
    </source>
</evidence>
<sequence>MTWHDVAPLSLGVLIAALVVLGVYTRRFCQRCDYCGRFYWWIGWAAFEWTSLDNQYWAMRCRLCRWLAQHSNLDLEHADDPLP</sequence>
<reference evidence="2 3" key="1">
    <citation type="journal article" date="2014" name="Nature">
        <title>An environmental bacterial taxon with a large and distinct metabolic repertoire.</title>
        <authorList>
            <person name="Wilson M.C."/>
            <person name="Mori T."/>
            <person name="Ruckert C."/>
            <person name="Uria A.R."/>
            <person name="Helf M.J."/>
            <person name="Takada K."/>
            <person name="Gernert C."/>
            <person name="Steffens U.A."/>
            <person name="Heycke N."/>
            <person name="Schmitt S."/>
            <person name="Rinke C."/>
            <person name="Helfrich E.J."/>
            <person name="Brachmann A.O."/>
            <person name="Gurgui C."/>
            <person name="Wakimoto T."/>
            <person name="Kracht M."/>
            <person name="Crusemann M."/>
            <person name="Hentschel U."/>
            <person name="Abe I."/>
            <person name="Matsunaga S."/>
            <person name="Kalinowski J."/>
            <person name="Takeyama H."/>
            <person name="Piel J."/>
        </authorList>
    </citation>
    <scope>NUCLEOTIDE SEQUENCE [LARGE SCALE GENOMIC DNA]</scope>
    <source>
        <strain evidence="3">TSY1</strain>
    </source>
</reference>
<keyword evidence="1" id="KW-0472">Membrane</keyword>
<dbReference type="Proteomes" id="UP000019141">
    <property type="component" value="Unassembled WGS sequence"/>
</dbReference>
<comment type="caution">
    <text evidence="2">The sequence shown here is derived from an EMBL/GenBank/DDBJ whole genome shotgun (WGS) entry which is preliminary data.</text>
</comment>
<keyword evidence="1" id="KW-1133">Transmembrane helix</keyword>
<evidence type="ECO:0000313" key="3">
    <source>
        <dbReference type="Proteomes" id="UP000019141"/>
    </source>
</evidence>
<proteinExistence type="predicted"/>
<protein>
    <submittedName>
        <fullName evidence="2">Uncharacterized protein</fullName>
    </submittedName>
</protein>
<name>W4LEC1_ENTF1</name>
<dbReference type="AlphaFoldDB" id="W4LEC1"/>
<dbReference type="EMBL" id="AZHW01000806">
    <property type="protein sequence ID" value="ETW96312.1"/>
    <property type="molecule type" value="Genomic_DNA"/>
</dbReference>